<organism evidence="1 3">
    <name type="scientific">Phytohabitans maris</name>
    <dbReference type="NCBI Taxonomy" id="3071409"/>
    <lineage>
        <taxon>Bacteria</taxon>
        <taxon>Bacillati</taxon>
        <taxon>Actinomycetota</taxon>
        <taxon>Actinomycetes</taxon>
        <taxon>Micromonosporales</taxon>
        <taxon>Micromonosporaceae</taxon>
    </lineage>
</organism>
<gene>
    <name evidence="1" type="ORF">RB614_36105</name>
    <name evidence="2" type="ORF">RB614_42710</name>
</gene>
<sequence length="364" mass="38673">MSTHRIELDLSRSLFEDHRRGHNRWHPGIEPTLRVVPGDVVDVDMRDGLDFQIWPHSGVEDVVALDVTRGHPLTGPIYVEGAEPGDLLDVEILEVRASDFGFTLLFPGLGLLADRFTGHFLAKWELAGGVARSAQLPGIAVAGDPFLGVIGVAPSVERMAGFARREAALAATGAFVMLPESRGAVPSDPVLSAVAVRTVPPRENGGNMDIRRLTGGSSVQLPVEVPGALLSVGDPHFAQGDGESCGVAIEMAARAVLRIGLRKRGELPGLPGAPMYRFRERSTREYVATTGVPVTAGGENRFMDVGLAAANALGELVDHLVAYRGLSREQAYVLVSVAADLHISSVVNIPNVLVSAALPLDVFE</sequence>
<protein>
    <submittedName>
        <fullName evidence="1">Acetamidase/formamidase family protein</fullName>
    </submittedName>
</protein>
<dbReference type="PANTHER" id="PTHR31891:SF1">
    <property type="entry name" value="FORMAMIDASE C869.04-RELATED"/>
    <property type="match status" value="1"/>
</dbReference>
<dbReference type="InterPro" id="IPR004304">
    <property type="entry name" value="FmdA_AmdA"/>
</dbReference>
<accession>A0ABU0ZT19</accession>
<dbReference type="Pfam" id="PF03069">
    <property type="entry name" value="FmdA_AmdA"/>
    <property type="match status" value="1"/>
</dbReference>
<dbReference type="Gene3D" id="2.60.120.580">
    <property type="entry name" value="Acetamidase/Formamidase-like domains"/>
    <property type="match status" value="1"/>
</dbReference>
<dbReference type="PANTHER" id="PTHR31891">
    <property type="entry name" value="FORMAMIDASE C869.04-RELATED"/>
    <property type="match status" value="1"/>
</dbReference>
<dbReference type="EMBL" id="JAVHUY010000048">
    <property type="protein sequence ID" value="MDQ7909936.1"/>
    <property type="molecule type" value="Genomic_DNA"/>
</dbReference>
<reference evidence="1 3" key="1">
    <citation type="submission" date="2023-08" db="EMBL/GenBank/DDBJ databases">
        <title>Phytohabitans sansha sp. nov., isolated from marine sediment.</title>
        <authorList>
            <person name="Zhao Y."/>
            <person name="Yi K."/>
        </authorList>
    </citation>
    <scope>NUCLEOTIDE SEQUENCE [LARGE SCALE GENOMIC DNA]</scope>
    <source>
        <strain evidence="1 3">ZYX-F-186</strain>
    </source>
</reference>
<evidence type="ECO:0000313" key="2">
    <source>
        <dbReference type="EMBL" id="MDQ7911222.1"/>
    </source>
</evidence>
<evidence type="ECO:0000313" key="1">
    <source>
        <dbReference type="EMBL" id="MDQ7909936.1"/>
    </source>
</evidence>
<dbReference type="EMBL" id="JAVHUY010000075">
    <property type="protein sequence ID" value="MDQ7911222.1"/>
    <property type="molecule type" value="Genomic_DNA"/>
</dbReference>
<dbReference type="Gene3D" id="3.10.28.20">
    <property type="entry name" value="Acetamidase/Formamidase-like domains"/>
    <property type="match status" value="1"/>
</dbReference>
<comment type="caution">
    <text evidence="1">The sequence shown here is derived from an EMBL/GenBank/DDBJ whole genome shotgun (WGS) entry which is preliminary data.</text>
</comment>
<proteinExistence type="predicted"/>
<dbReference type="SUPFAM" id="SSF141130">
    <property type="entry name" value="Acetamidase/Formamidase-like"/>
    <property type="match status" value="1"/>
</dbReference>
<keyword evidence="3" id="KW-1185">Reference proteome</keyword>
<name>A0ABU0ZT19_9ACTN</name>
<evidence type="ECO:0000313" key="3">
    <source>
        <dbReference type="Proteomes" id="UP001230908"/>
    </source>
</evidence>
<dbReference type="Proteomes" id="UP001230908">
    <property type="component" value="Unassembled WGS sequence"/>
</dbReference>
<dbReference type="RefSeq" id="WP_308717190.1">
    <property type="nucleotide sequence ID" value="NZ_JAVHUY010000048.1"/>
</dbReference>